<dbReference type="InterPro" id="IPR028994">
    <property type="entry name" value="Integrin_alpha_N"/>
</dbReference>
<proteinExistence type="predicted"/>
<keyword evidence="2" id="KW-0732">Signal</keyword>
<protein>
    <submittedName>
        <fullName evidence="5">Rhamnogalacturonan lyase</fullName>
    </submittedName>
</protein>
<keyword evidence="6" id="KW-1185">Reference proteome</keyword>
<dbReference type="GO" id="GO:0016829">
    <property type="term" value="F:lyase activity"/>
    <property type="evidence" value="ECO:0007669"/>
    <property type="project" value="UniProtKB-KW"/>
</dbReference>
<feature type="domain" description="Rhamnogalacturonan I lyase beta-sheet" evidence="3">
    <location>
        <begin position="54"/>
        <end position="139"/>
    </location>
</feature>
<evidence type="ECO:0000313" key="5">
    <source>
        <dbReference type="EMBL" id="MDT0320795.1"/>
    </source>
</evidence>
<dbReference type="Pfam" id="PF18370">
    <property type="entry name" value="RGI_lyase"/>
    <property type="match status" value="1"/>
</dbReference>
<evidence type="ECO:0000313" key="6">
    <source>
        <dbReference type="Proteomes" id="UP001183420"/>
    </source>
</evidence>
<dbReference type="Proteomes" id="UP001183420">
    <property type="component" value="Unassembled WGS sequence"/>
</dbReference>
<comment type="caution">
    <text evidence="5">The sequence shown here is derived from an EMBL/GenBank/DDBJ whole genome shotgun (WGS) entry which is preliminary data.</text>
</comment>
<evidence type="ECO:0000256" key="1">
    <source>
        <dbReference type="SAM" id="MobiDB-lite"/>
    </source>
</evidence>
<dbReference type="InterPro" id="IPR034641">
    <property type="entry name" value="RGL11"/>
</dbReference>
<dbReference type="EMBL" id="JAVREM010000029">
    <property type="protein sequence ID" value="MDT0320795.1"/>
    <property type="molecule type" value="Genomic_DNA"/>
</dbReference>
<feature type="region of interest" description="Disordered" evidence="1">
    <location>
        <begin position="40"/>
        <end position="62"/>
    </location>
</feature>
<reference evidence="6" key="1">
    <citation type="submission" date="2023-07" db="EMBL/GenBank/DDBJ databases">
        <title>30 novel species of actinomycetes from the DSMZ collection.</title>
        <authorList>
            <person name="Nouioui I."/>
        </authorList>
    </citation>
    <scope>NUCLEOTIDE SEQUENCE [LARGE SCALE GENOMIC DNA]</scope>
    <source>
        <strain evidence="6">DSM 44918</strain>
    </source>
</reference>
<evidence type="ECO:0000259" key="3">
    <source>
        <dbReference type="Pfam" id="PF18370"/>
    </source>
</evidence>
<sequence>MGTRAAAPVPRARRAPRLGTLLTAALAALATAAAGLSAPAAAASDADRPHRPARQMENLDRAPVAVATEDGVFVGWRMLGLDPESVAFHVYRDGERITRRPITGATSLTDPRGTEDSVYQVAVLRGGRVAERTERFGVWEQQYREIPVNRPPDGVTPTGATYSYRLNDASIGDLDGDGRYEIVQKWEPSNAQDNSRSGYTGNVYLDAYTLDGEQLWRIDLGPNIRAGAHYTQLMVYDLDGDGRSEVAVKTADGTVDGTGSVIGDPTADHRNASGYVLAGPEYLAVFDGATGAALDTVEYTPPRGDTCSWGDCYGNRVDRFLAGVAYLDGEHPSVVFARGYYTRTVLAAYDFDGGSLEHRWTFDSAQAGREYEGQGNHNLSVADVDGDARDEIVYGSMTIDDDGSPLYNTRLGHGDALHVGDFAPDRPGLEVFAPHESMSASGNRGATFRDAATGEIIHELPGTRDTGRGAVGDIDPRHEGAESWAVTATGAWNSREGQLRGADGTLIGTDIPSANFMIWWDGDPLREILDHDFVEGVDPAGRPYVAEWDWESGEQRVVFQPDGVYSNNYTKGTPVLQADLYGDWREEVVYRAQDDSALRVYTTTEETELRLRTLMHDPQYRLAVAWQNVAYNQPPHPSYFIGEGMADRQPRPNIRYTARH</sequence>
<dbReference type="Gene3D" id="2.60.40.10">
    <property type="entry name" value="Immunoglobulins"/>
    <property type="match status" value="1"/>
</dbReference>
<dbReference type="InterPro" id="IPR049366">
    <property type="entry name" value="RGL11_C"/>
</dbReference>
<organism evidence="5 6">
    <name type="scientific">Streptomyces millisiae</name>
    <dbReference type="NCBI Taxonomy" id="3075542"/>
    <lineage>
        <taxon>Bacteria</taxon>
        <taxon>Bacillati</taxon>
        <taxon>Actinomycetota</taxon>
        <taxon>Actinomycetes</taxon>
        <taxon>Kitasatosporales</taxon>
        <taxon>Streptomycetaceae</taxon>
        <taxon>Streptomyces</taxon>
    </lineage>
</organism>
<dbReference type="CDD" id="cd10318">
    <property type="entry name" value="RGL11"/>
    <property type="match status" value="1"/>
</dbReference>
<accession>A0ABU2LTE1</accession>
<feature type="signal peptide" evidence="2">
    <location>
        <begin position="1"/>
        <end position="42"/>
    </location>
</feature>
<feature type="chain" id="PRO_5046983015" evidence="2">
    <location>
        <begin position="43"/>
        <end position="660"/>
    </location>
</feature>
<dbReference type="PANTHER" id="PTHR43118:SF1">
    <property type="entry name" value="RHAMNOGALACTURONAN LYASE (EUROFUNG)"/>
    <property type="match status" value="1"/>
</dbReference>
<evidence type="ECO:0000256" key="2">
    <source>
        <dbReference type="SAM" id="SignalP"/>
    </source>
</evidence>
<dbReference type="InterPro" id="IPR041624">
    <property type="entry name" value="RGI_lyase"/>
</dbReference>
<dbReference type="Pfam" id="PF21348">
    <property type="entry name" value="RGL11_C"/>
    <property type="match status" value="1"/>
</dbReference>
<keyword evidence="5" id="KW-0456">Lyase</keyword>
<dbReference type="SUPFAM" id="SSF69318">
    <property type="entry name" value="Integrin alpha N-terminal domain"/>
    <property type="match status" value="1"/>
</dbReference>
<dbReference type="InterPro" id="IPR013783">
    <property type="entry name" value="Ig-like_fold"/>
</dbReference>
<name>A0ABU2LTE1_9ACTN</name>
<dbReference type="PANTHER" id="PTHR43118">
    <property type="entry name" value="RHAMNOGALACTURONAN LYASE (EUROFUNG)"/>
    <property type="match status" value="1"/>
</dbReference>
<dbReference type="RefSeq" id="WP_311600975.1">
    <property type="nucleotide sequence ID" value="NZ_JAVREM010000029.1"/>
</dbReference>
<gene>
    <name evidence="5" type="ORF">RNC47_20915</name>
</gene>
<evidence type="ECO:0000259" key="4">
    <source>
        <dbReference type="Pfam" id="PF21348"/>
    </source>
</evidence>
<feature type="domain" description="Rhamnogalacturonan lyase family 11 C-terminal" evidence="4">
    <location>
        <begin position="143"/>
        <end position="648"/>
    </location>
</feature>